<dbReference type="EMBL" id="GL983617">
    <property type="protein sequence ID" value="EGR32613.1"/>
    <property type="molecule type" value="Genomic_DNA"/>
</dbReference>
<dbReference type="RefSeq" id="XP_004036599.1">
    <property type="nucleotide sequence ID" value="XM_004036551.1"/>
</dbReference>
<dbReference type="Gene3D" id="3.40.525.10">
    <property type="entry name" value="CRAL-TRIO lipid binding domain"/>
    <property type="match status" value="1"/>
</dbReference>
<reference evidence="2 3" key="1">
    <citation type="submission" date="2011-07" db="EMBL/GenBank/DDBJ databases">
        <authorList>
            <person name="Coyne R."/>
            <person name="Brami D."/>
            <person name="Johnson J."/>
            <person name="Hostetler J."/>
            <person name="Hannick L."/>
            <person name="Clark T."/>
            <person name="Cassidy-Hanley D."/>
            <person name="Inman J."/>
        </authorList>
    </citation>
    <scope>NUCLEOTIDE SEQUENCE [LARGE SCALE GENOMIC DNA]</scope>
    <source>
        <strain evidence="2 3">G5</strain>
    </source>
</reference>
<dbReference type="GeneID" id="14908761"/>
<evidence type="ECO:0000313" key="3">
    <source>
        <dbReference type="Proteomes" id="UP000008983"/>
    </source>
</evidence>
<dbReference type="Proteomes" id="UP000008983">
    <property type="component" value="Unassembled WGS sequence"/>
</dbReference>
<dbReference type="SMART" id="SM00516">
    <property type="entry name" value="SEC14"/>
    <property type="match status" value="1"/>
</dbReference>
<dbReference type="AlphaFoldDB" id="G0QQB2"/>
<dbReference type="OMA" id="IHEQFQV"/>
<dbReference type="OrthoDB" id="75724at2759"/>
<sequence length="286" mass="33438">MESENQLGFDPSFLKPPSDHVNIKHIDHYILHGDGKKAGRKIYHNVQFTLFEQQGIQQLKETLNTEQVSLTPDWSDIDYLKMCYCGRFDLKKCIQLTKTHVQWRLDPNMQCLDDKSKALLESGMIYVHGRDKQYRPVIILDCTKIDLKKQGQDTIIRALCVFLNMVRKYMFVGYYIENWILIIDTGGMGIFDLPLKALNMMIEAMSCNYCACMEKLFILNPSFGLKTSWSVISKMMDQESVDKIQMLKQENITKLQEYIDPCYLEQKFRGTVPNQTIFWPPVNIYK</sequence>
<dbReference type="InterPro" id="IPR001251">
    <property type="entry name" value="CRAL-TRIO_dom"/>
</dbReference>
<dbReference type="STRING" id="857967.G0QQB2"/>
<gene>
    <name evidence="2" type="ORF">IMG5_076430</name>
</gene>
<proteinExistence type="predicted"/>
<dbReference type="InParanoid" id="G0QQB2"/>
<dbReference type="Pfam" id="PF00650">
    <property type="entry name" value="CRAL_TRIO"/>
    <property type="match status" value="1"/>
</dbReference>
<dbReference type="PANTHER" id="PTHR46818:SF1">
    <property type="entry name" value="CHROMOSOME UNDETERMINED SCAFFOLD_125, WHOLE GENOME SHOTGUN SEQUENCE"/>
    <property type="match status" value="1"/>
</dbReference>
<protein>
    <recommendedName>
        <fullName evidence="1">CRAL-TRIO domain-containing protein</fullName>
    </recommendedName>
</protein>
<dbReference type="eggNOG" id="KOG1471">
    <property type="taxonomic scope" value="Eukaryota"/>
</dbReference>
<accession>G0QQB2</accession>
<dbReference type="PROSITE" id="PS50191">
    <property type="entry name" value="CRAL_TRIO"/>
    <property type="match status" value="1"/>
</dbReference>
<keyword evidence="3" id="KW-1185">Reference proteome</keyword>
<feature type="domain" description="CRAL-TRIO" evidence="1">
    <location>
        <begin position="115"/>
        <end position="276"/>
    </location>
</feature>
<organism evidence="2 3">
    <name type="scientific">Ichthyophthirius multifiliis</name>
    <name type="common">White spot disease agent</name>
    <name type="synonym">Ich</name>
    <dbReference type="NCBI Taxonomy" id="5932"/>
    <lineage>
        <taxon>Eukaryota</taxon>
        <taxon>Sar</taxon>
        <taxon>Alveolata</taxon>
        <taxon>Ciliophora</taxon>
        <taxon>Intramacronucleata</taxon>
        <taxon>Oligohymenophorea</taxon>
        <taxon>Hymenostomatida</taxon>
        <taxon>Ophryoglenina</taxon>
        <taxon>Ichthyophthirius</taxon>
    </lineage>
</organism>
<evidence type="ECO:0000313" key="2">
    <source>
        <dbReference type="EMBL" id="EGR32613.1"/>
    </source>
</evidence>
<name>G0QQB2_ICHMU</name>
<dbReference type="PANTHER" id="PTHR46818">
    <property type="entry name" value="DOMAIN-CONTAINING PROTEIN, PUTATIVE-RELATED"/>
    <property type="match status" value="1"/>
</dbReference>
<dbReference type="CDD" id="cd00170">
    <property type="entry name" value="SEC14"/>
    <property type="match status" value="1"/>
</dbReference>
<dbReference type="SUPFAM" id="SSF52087">
    <property type="entry name" value="CRAL/TRIO domain"/>
    <property type="match status" value="1"/>
</dbReference>
<evidence type="ECO:0000259" key="1">
    <source>
        <dbReference type="PROSITE" id="PS50191"/>
    </source>
</evidence>
<dbReference type="InterPro" id="IPR036865">
    <property type="entry name" value="CRAL-TRIO_dom_sf"/>
</dbReference>